<comment type="caution">
    <text evidence="1">The sequence shown here is derived from an EMBL/GenBank/DDBJ whole genome shotgun (WGS) entry which is preliminary data.</text>
</comment>
<evidence type="ECO:0008006" key="3">
    <source>
        <dbReference type="Google" id="ProtNLM"/>
    </source>
</evidence>
<dbReference type="OrthoDB" id="3070994at2759"/>
<dbReference type="EMBL" id="QPFP01000001">
    <property type="protein sequence ID" value="TEB39676.1"/>
    <property type="molecule type" value="Genomic_DNA"/>
</dbReference>
<protein>
    <recommendedName>
        <fullName evidence="3">F-box domain-containing protein</fullName>
    </recommendedName>
</protein>
<keyword evidence="2" id="KW-1185">Reference proteome</keyword>
<evidence type="ECO:0000313" key="2">
    <source>
        <dbReference type="Proteomes" id="UP000298030"/>
    </source>
</evidence>
<dbReference type="AlphaFoldDB" id="A0A4Y7TZS9"/>
<sequence>MEYHISDLDLPVEVVGALALPLPPSPHLAHPIKVIMEGYTTQLAVLQGIIEAEARSGGNISIILWRAEQIYRVRLSACSSIGTAWRKVPLELWDKVFRHYLAAIRGSGPVSDPFKRAKADPNKLAMFAPNTLSTVCKAWRSIVTSLSTLWTDITLLPMPVSESDTNRPPLLASADVVPVLTRLHRLTKQSLPWSLTIANGRPPQLLTANSIPFPLFLESQAALRFLACLCICATHHPLNLADMMIPSITSLVVDAGGPGFANIPNLPNLTKATLLNMVADVDSTTHTPWASLTHPFIGNHLNPQHVHTVLRMCPIL</sequence>
<organism evidence="1 2">
    <name type="scientific">Coprinellus micaceus</name>
    <name type="common">Glistening ink-cap mushroom</name>
    <name type="synonym">Coprinus micaceus</name>
    <dbReference type="NCBI Taxonomy" id="71717"/>
    <lineage>
        <taxon>Eukaryota</taxon>
        <taxon>Fungi</taxon>
        <taxon>Dikarya</taxon>
        <taxon>Basidiomycota</taxon>
        <taxon>Agaricomycotina</taxon>
        <taxon>Agaricomycetes</taxon>
        <taxon>Agaricomycetidae</taxon>
        <taxon>Agaricales</taxon>
        <taxon>Agaricineae</taxon>
        <taxon>Psathyrellaceae</taxon>
        <taxon>Coprinellus</taxon>
    </lineage>
</organism>
<gene>
    <name evidence="1" type="ORF">FA13DRAFT_1784370</name>
</gene>
<dbReference type="Proteomes" id="UP000298030">
    <property type="component" value="Unassembled WGS sequence"/>
</dbReference>
<proteinExistence type="predicted"/>
<name>A0A4Y7TZS9_COPMI</name>
<reference evidence="1 2" key="1">
    <citation type="journal article" date="2019" name="Nat. Ecol. Evol.">
        <title>Megaphylogeny resolves global patterns of mushroom evolution.</title>
        <authorList>
            <person name="Varga T."/>
            <person name="Krizsan K."/>
            <person name="Foldi C."/>
            <person name="Dima B."/>
            <person name="Sanchez-Garcia M."/>
            <person name="Sanchez-Ramirez S."/>
            <person name="Szollosi G.J."/>
            <person name="Szarkandi J.G."/>
            <person name="Papp V."/>
            <person name="Albert L."/>
            <person name="Andreopoulos W."/>
            <person name="Angelini C."/>
            <person name="Antonin V."/>
            <person name="Barry K.W."/>
            <person name="Bougher N.L."/>
            <person name="Buchanan P."/>
            <person name="Buyck B."/>
            <person name="Bense V."/>
            <person name="Catcheside P."/>
            <person name="Chovatia M."/>
            <person name="Cooper J."/>
            <person name="Damon W."/>
            <person name="Desjardin D."/>
            <person name="Finy P."/>
            <person name="Geml J."/>
            <person name="Haridas S."/>
            <person name="Hughes K."/>
            <person name="Justo A."/>
            <person name="Karasinski D."/>
            <person name="Kautmanova I."/>
            <person name="Kiss B."/>
            <person name="Kocsube S."/>
            <person name="Kotiranta H."/>
            <person name="LaButti K.M."/>
            <person name="Lechner B.E."/>
            <person name="Liimatainen K."/>
            <person name="Lipzen A."/>
            <person name="Lukacs Z."/>
            <person name="Mihaltcheva S."/>
            <person name="Morgado L.N."/>
            <person name="Niskanen T."/>
            <person name="Noordeloos M.E."/>
            <person name="Ohm R.A."/>
            <person name="Ortiz-Santana B."/>
            <person name="Ovrebo C."/>
            <person name="Racz N."/>
            <person name="Riley R."/>
            <person name="Savchenko A."/>
            <person name="Shiryaev A."/>
            <person name="Soop K."/>
            <person name="Spirin V."/>
            <person name="Szebenyi C."/>
            <person name="Tomsovsky M."/>
            <person name="Tulloss R.E."/>
            <person name="Uehling J."/>
            <person name="Grigoriev I.V."/>
            <person name="Vagvolgyi C."/>
            <person name="Papp T."/>
            <person name="Martin F.M."/>
            <person name="Miettinen O."/>
            <person name="Hibbett D.S."/>
            <person name="Nagy L.G."/>
        </authorList>
    </citation>
    <scope>NUCLEOTIDE SEQUENCE [LARGE SCALE GENOMIC DNA]</scope>
    <source>
        <strain evidence="1 2">FP101781</strain>
    </source>
</reference>
<accession>A0A4Y7TZS9</accession>
<evidence type="ECO:0000313" key="1">
    <source>
        <dbReference type="EMBL" id="TEB39676.1"/>
    </source>
</evidence>